<gene>
    <name evidence="1" type="ORF">LTRI10_LOCUS45450</name>
</gene>
<evidence type="ECO:0000313" key="1">
    <source>
        <dbReference type="EMBL" id="CAL1405677.1"/>
    </source>
</evidence>
<dbReference type="AlphaFoldDB" id="A0AAV2G629"/>
<reference evidence="1 2" key="1">
    <citation type="submission" date="2024-04" db="EMBL/GenBank/DDBJ databases">
        <authorList>
            <person name="Fracassetti M."/>
        </authorList>
    </citation>
    <scope>NUCLEOTIDE SEQUENCE [LARGE SCALE GENOMIC DNA]</scope>
</reference>
<name>A0AAV2G629_9ROSI</name>
<protein>
    <submittedName>
        <fullName evidence="1">Uncharacterized protein</fullName>
    </submittedName>
</protein>
<proteinExistence type="predicted"/>
<evidence type="ECO:0000313" key="2">
    <source>
        <dbReference type="Proteomes" id="UP001497516"/>
    </source>
</evidence>
<keyword evidence="2" id="KW-1185">Reference proteome</keyword>
<organism evidence="1 2">
    <name type="scientific">Linum trigynum</name>
    <dbReference type="NCBI Taxonomy" id="586398"/>
    <lineage>
        <taxon>Eukaryota</taxon>
        <taxon>Viridiplantae</taxon>
        <taxon>Streptophyta</taxon>
        <taxon>Embryophyta</taxon>
        <taxon>Tracheophyta</taxon>
        <taxon>Spermatophyta</taxon>
        <taxon>Magnoliopsida</taxon>
        <taxon>eudicotyledons</taxon>
        <taxon>Gunneridae</taxon>
        <taxon>Pentapetalae</taxon>
        <taxon>rosids</taxon>
        <taxon>fabids</taxon>
        <taxon>Malpighiales</taxon>
        <taxon>Linaceae</taxon>
        <taxon>Linum</taxon>
    </lineage>
</organism>
<sequence length="86" mass="9994">MGWSPFNKRLDDVHYMEWYHPLWGWDGINDIWYGTIHLRVGMVSMIFEMVLSIIGLDGIDDIWGDTINHGVEMVPSTLRLDGYHGT</sequence>
<accession>A0AAV2G629</accession>
<dbReference type="Proteomes" id="UP001497516">
    <property type="component" value="Chromosome 8"/>
</dbReference>
<dbReference type="EMBL" id="OZ034821">
    <property type="protein sequence ID" value="CAL1405677.1"/>
    <property type="molecule type" value="Genomic_DNA"/>
</dbReference>